<evidence type="ECO:0000256" key="4">
    <source>
        <dbReference type="ARBA" id="ARBA00023180"/>
    </source>
</evidence>
<sequence length="456" mass="50255">MKAFHWIWIPLLGCGVEASAGAEQPPVVINATVGAEVRFPVQIPDGFDIGEITWLFKGLTLVRLTPSNELIEKEKTFKGRVSVNGQNASLHIWNLRMEDGGEYRVEVDKKGEPTEREVRQYTLRIFSSVTAQVTIITGNETCNIILKCTEKGGGNVSYEWREGHVKTSKEPLLNFTLREGDDKLEVCCKVRNPASTSEECVIPWKEAIKGFNHSNCKPAGAPDGKSVLGYTGFVVGIVVVCLFGLAALAALVRCCKGRKEKINAQTVYAEVNKHKNGTQKENTDGPYEMEGVQTVYVEVQNTNKVEAPPTSANNCSTPKEDTGNTVYDKVQQPKVEAPPTSANNRSTPKEDTGNTVYDKMLRPKVEAPPTSANNRSTPKEDTGNTVYDKMLRPKVEAPPTSANNRSTPKEDTGNTVYDKMLRPKSKMDEKKNHLNGKPAPPYDEITRGNNGPDEQE</sequence>
<keyword evidence="3 6" id="KW-0472">Membrane</keyword>
<organism evidence="9 10">
    <name type="scientific">Pleurodeles waltl</name>
    <name type="common">Iberian ribbed newt</name>
    <dbReference type="NCBI Taxonomy" id="8319"/>
    <lineage>
        <taxon>Eukaryota</taxon>
        <taxon>Metazoa</taxon>
        <taxon>Chordata</taxon>
        <taxon>Craniata</taxon>
        <taxon>Vertebrata</taxon>
        <taxon>Euteleostomi</taxon>
        <taxon>Amphibia</taxon>
        <taxon>Batrachia</taxon>
        <taxon>Caudata</taxon>
        <taxon>Salamandroidea</taxon>
        <taxon>Salamandridae</taxon>
        <taxon>Pleurodelinae</taxon>
        <taxon>Pleurodeles</taxon>
    </lineage>
</organism>
<evidence type="ECO:0000313" key="10">
    <source>
        <dbReference type="Proteomes" id="UP001066276"/>
    </source>
</evidence>
<dbReference type="Proteomes" id="UP001066276">
    <property type="component" value="Chromosome 12"/>
</dbReference>
<keyword evidence="6" id="KW-1133">Transmembrane helix</keyword>
<evidence type="ECO:0000259" key="8">
    <source>
        <dbReference type="SMART" id="SM00409"/>
    </source>
</evidence>
<dbReference type="AlphaFoldDB" id="A0AAV7KWB4"/>
<feature type="compositionally biased region" description="Basic and acidic residues" evidence="5">
    <location>
        <begin position="419"/>
        <end position="432"/>
    </location>
</feature>
<feature type="transmembrane region" description="Helical" evidence="6">
    <location>
        <begin position="227"/>
        <end position="252"/>
    </location>
</feature>
<protein>
    <recommendedName>
        <fullName evidence="8">Immunoglobulin domain-containing protein</fullName>
    </recommendedName>
</protein>
<evidence type="ECO:0000256" key="6">
    <source>
        <dbReference type="SAM" id="Phobius"/>
    </source>
</evidence>
<keyword evidence="2 7" id="KW-0732">Signal</keyword>
<comment type="subcellular location">
    <subcellularLocation>
        <location evidence="1">Membrane</location>
    </subcellularLocation>
</comment>
<keyword evidence="10" id="KW-1185">Reference proteome</keyword>
<evidence type="ECO:0000256" key="7">
    <source>
        <dbReference type="SAM" id="SignalP"/>
    </source>
</evidence>
<keyword evidence="6" id="KW-0812">Transmembrane</keyword>
<dbReference type="SUPFAM" id="SSF48726">
    <property type="entry name" value="Immunoglobulin"/>
    <property type="match status" value="1"/>
</dbReference>
<accession>A0AAV7KWB4</accession>
<dbReference type="InterPro" id="IPR013106">
    <property type="entry name" value="Ig_V-set"/>
</dbReference>
<evidence type="ECO:0000256" key="1">
    <source>
        <dbReference type="ARBA" id="ARBA00004370"/>
    </source>
</evidence>
<dbReference type="InterPro" id="IPR013783">
    <property type="entry name" value="Ig-like_fold"/>
</dbReference>
<comment type="caution">
    <text evidence="9">The sequence shown here is derived from an EMBL/GenBank/DDBJ whole genome shotgun (WGS) entry which is preliminary data.</text>
</comment>
<dbReference type="Gene3D" id="2.60.40.10">
    <property type="entry name" value="Immunoglobulins"/>
    <property type="match status" value="2"/>
</dbReference>
<feature type="signal peptide" evidence="7">
    <location>
        <begin position="1"/>
        <end position="18"/>
    </location>
</feature>
<name>A0AAV7KWB4_PLEWA</name>
<evidence type="ECO:0000256" key="2">
    <source>
        <dbReference type="ARBA" id="ARBA00022729"/>
    </source>
</evidence>
<dbReference type="InterPro" id="IPR015631">
    <property type="entry name" value="CD2/SLAM_rcpt"/>
</dbReference>
<dbReference type="EMBL" id="JANPWB010000016">
    <property type="protein sequence ID" value="KAJ1081258.1"/>
    <property type="molecule type" value="Genomic_DNA"/>
</dbReference>
<gene>
    <name evidence="9" type="ORF">NDU88_001441</name>
</gene>
<dbReference type="GO" id="GO:0016020">
    <property type="term" value="C:membrane"/>
    <property type="evidence" value="ECO:0007669"/>
    <property type="project" value="UniProtKB-SubCell"/>
</dbReference>
<evidence type="ECO:0000256" key="3">
    <source>
        <dbReference type="ARBA" id="ARBA00023136"/>
    </source>
</evidence>
<dbReference type="PANTHER" id="PTHR12080">
    <property type="entry name" value="SIGNALING LYMPHOCYTIC ACTIVATION MOLECULE"/>
    <property type="match status" value="1"/>
</dbReference>
<feature type="chain" id="PRO_5043451262" description="Immunoglobulin domain-containing protein" evidence="7">
    <location>
        <begin position="19"/>
        <end position="456"/>
    </location>
</feature>
<evidence type="ECO:0000256" key="5">
    <source>
        <dbReference type="SAM" id="MobiDB-lite"/>
    </source>
</evidence>
<evidence type="ECO:0000313" key="9">
    <source>
        <dbReference type="EMBL" id="KAJ1081258.1"/>
    </source>
</evidence>
<proteinExistence type="predicted"/>
<dbReference type="InterPro" id="IPR003599">
    <property type="entry name" value="Ig_sub"/>
</dbReference>
<feature type="compositionally biased region" description="Polar residues" evidence="5">
    <location>
        <begin position="304"/>
        <end position="317"/>
    </location>
</feature>
<dbReference type="Pfam" id="PF07686">
    <property type="entry name" value="V-set"/>
    <property type="match status" value="1"/>
</dbReference>
<dbReference type="PANTHER" id="PTHR12080:SF55">
    <property type="entry name" value="LYMPHOCYTE FUNCTION-ASSOCIATED ANTIGEN 3"/>
    <property type="match status" value="1"/>
</dbReference>
<dbReference type="InterPro" id="IPR036179">
    <property type="entry name" value="Ig-like_dom_sf"/>
</dbReference>
<feature type="domain" description="Immunoglobulin" evidence="8">
    <location>
        <begin position="26"/>
        <end position="126"/>
    </location>
</feature>
<keyword evidence="4" id="KW-0325">Glycoprotein</keyword>
<feature type="region of interest" description="Disordered" evidence="5">
    <location>
        <begin position="304"/>
        <end position="456"/>
    </location>
</feature>
<dbReference type="SMART" id="SM00409">
    <property type="entry name" value="IG"/>
    <property type="match status" value="1"/>
</dbReference>
<reference evidence="9" key="1">
    <citation type="journal article" date="2022" name="bioRxiv">
        <title>Sequencing and chromosome-scale assembly of the giantPleurodeles waltlgenome.</title>
        <authorList>
            <person name="Brown T."/>
            <person name="Elewa A."/>
            <person name="Iarovenko S."/>
            <person name="Subramanian E."/>
            <person name="Araus A.J."/>
            <person name="Petzold A."/>
            <person name="Susuki M."/>
            <person name="Suzuki K.-i.T."/>
            <person name="Hayashi T."/>
            <person name="Toyoda A."/>
            <person name="Oliveira C."/>
            <person name="Osipova E."/>
            <person name="Leigh N.D."/>
            <person name="Simon A."/>
            <person name="Yun M.H."/>
        </authorList>
    </citation>
    <scope>NUCLEOTIDE SEQUENCE</scope>
    <source>
        <strain evidence="9">20211129_DDA</strain>
        <tissue evidence="9">Liver</tissue>
    </source>
</reference>